<evidence type="ECO:0000256" key="1">
    <source>
        <dbReference type="ARBA" id="ARBA00023015"/>
    </source>
</evidence>
<dbReference type="SUPFAM" id="SSF46689">
    <property type="entry name" value="Homeodomain-like"/>
    <property type="match status" value="2"/>
</dbReference>
<dbReference type="PANTHER" id="PTHR47893">
    <property type="entry name" value="REGULATORY PROTEIN PCHR"/>
    <property type="match status" value="1"/>
</dbReference>
<dbReference type="Proteomes" id="UP000267400">
    <property type="component" value="Unassembled WGS sequence"/>
</dbReference>
<evidence type="ECO:0000313" key="4">
    <source>
        <dbReference type="EMBL" id="RTR00831.1"/>
    </source>
</evidence>
<dbReference type="PROSITE" id="PS01124">
    <property type="entry name" value="HTH_ARAC_FAMILY_2"/>
    <property type="match status" value="1"/>
</dbReference>
<dbReference type="InterPro" id="IPR009057">
    <property type="entry name" value="Homeodomain-like_sf"/>
</dbReference>
<dbReference type="Pfam" id="PF12833">
    <property type="entry name" value="HTH_18"/>
    <property type="match status" value="1"/>
</dbReference>
<accession>A0A3S0I6E2</accession>
<organism evidence="4 5">
    <name type="scientific">Halomonas nitroreducens</name>
    <dbReference type="NCBI Taxonomy" id="447425"/>
    <lineage>
        <taxon>Bacteria</taxon>
        <taxon>Pseudomonadati</taxon>
        <taxon>Pseudomonadota</taxon>
        <taxon>Gammaproteobacteria</taxon>
        <taxon>Oceanospirillales</taxon>
        <taxon>Halomonadaceae</taxon>
        <taxon>Halomonas</taxon>
    </lineage>
</organism>
<dbReference type="EMBL" id="RXNS01000015">
    <property type="protein sequence ID" value="RTR00831.1"/>
    <property type="molecule type" value="Genomic_DNA"/>
</dbReference>
<dbReference type="InterPro" id="IPR018060">
    <property type="entry name" value="HTH_AraC"/>
</dbReference>
<protein>
    <submittedName>
        <fullName evidence="4">AraC family transcriptional regulator</fullName>
    </submittedName>
</protein>
<evidence type="ECO:0000259" key="3">
    <source>
        <dbReference type="PROSITE" id="PS01124"/>
    </source>
</evidence>
<dbReference type="InterPro" id="IPR053142">
    <property type="entry name" value="PchR_regulatory_protein"/>
</dbReference>
<name>A0A3S0I6E2_9GAMM</name>
<dbReference type="RefSeq" id="WP_126485700.1">
    <property type="nucleotide sequence ID" value="NZ_RXNS01000015.1"/>
</dbReference>
<dbReference type="Gene3D" id="1.10.10.60">
    <property type="entry name" value="Homeodomain-like"/>
    <property type="match status" value="1"/>
</dbReference>
<keyword evidence="1" id="KW-0805">Transcription regulation</keyword>
<dbReference type="GO" id="GO:0003700">
    <property type="term" value="F:DNA-binding transcription factor activity"/>
    <property type="evidence" value="ECO:0007669"/>
    <property type="project" value="InterPro"/>
</dbReference>
<evidence type="ECO:0000256" key="2">
    <source>
        <dbReference type="ARBA" id="ARBA00023163"/>
    </source>
</evidence>
<dbReference type="SMART" id="SM00342">
    <property type="entry name" value="HTH_ARAC"/>
    <property type="match status" value="1"/>
</dbReference>
<dbReference type="AlphaFoldDB" id="A0A3S0I6E2"/>
<dbReference type="GO" id="GO:0043565">
    <property type="term" value="F:sequence-specific DNA binding"/>
    <property type="evidence" value="ECO:0007669"/>
    <property type="project" value="InterPro"/>
</dbReference>
<evidence type="ECO:0000313" key="5">
    <source>
        <dbReference type="Proteomes" id="UP000267400"/>
    </source>
</evidence>
<dbReference type="OrthoDB" id="6670788at2"/>
<keyword evidence="5" id="KW-1185">Reference proteome</keyword>
<sequence>MSLPAAGVRPHTPRDLQAYGRRYGLDYRVPGLSPRAKAPVVRGLVREFAPRHGMQLVASDVEVLHRYDSRSRASSPLSIIVLLEGRAEVVMGNEGPLTLSPGMALSVRLEGERCLEASQPAGQRLRALTLSLDEGCLARLGARAPAPAASHLHAWQLPEPLRQGLEQALTTPLPGEAQRLVLEGLSLQLLAHGGCFGDPMPSSALRLAPQERERLERVREALHEDPAGDHRLASLAELAAMSPASLRRKFRAAYGRSVFDYLRECRLTLARDYLRKGYSVQQAAHFCGYRHASNFATAFRRHFGHSPSSLPETS</sequence>
<gene>
    <name evidence="4" type="ORF">EKG36_15480</name>
</gene>
<comment type="caution">
    <text evidence="4">The sequence shown here is derived from an EMBL/GenBank/DDBJ whole genome shotgun (WGS) entry which is preliminary data.</text>
</comment>
<keyword evidence="2" id="KW-0804">Transcription</keyword>
<reference evidence="4 5" key="1">
    <citation type="submission" date="2018-12" db="EMBL/GenBank/DDBJ databases">
        <authorList>
            <person name="Yu L."/>
        </authorList>
    </citation>
    <scope>NUCLEOTIDE SEQUENCE [LARGE SCALE GENOMIC DNA]</scope>
    <source>
        <strain evidence="4 5">11S</strain>
    </source>
</reference>
<feature type="domain" description="HTH araC/xylS-type" evidence="3">
    <location>
        <begin position="216"/>
        <end position="313"/>
    </location>
</feature>
<proteinExistence type="predicted"/>
<dbReference type="PANTHER" id="PTHR47893:SF1">
    <property type="entry name" value="REGULATORY PROTEIN PCHR"/>
    <property type="match status" value="1"/>
</dbReference>